<organism evidence="1 2">
    <name type="scientific">Pleurodeles waltl</name>
    <name type="common">Iberian ribbed newt</name>
    <dbReference type="NCBI Taxonomy" id="8319"/>
    <lineage>
        <taxon>Eukaryota</taxon>
        <taxon>Metazoa</taxon>
        <taxon>Chordata</taxon>
        <taxon>Craniata</taxon>
        <taxon>Vertebrata</taxon>
        <taxon>Euteleostomi</taxon>
        <taxon>Amphibia</taxon>
        <taxon>Batrachia</taxon>
        <taxon>Caudata</taxon>
        <taxon>Salamandroidea</taxon>
        <taxon>Salamandridae</taxon>
        <taxon>Pleurodelinae</taxon>
        <taxon>Pleurodeles</taxon>
    </lineage>
</organism>
<sequence>MSAGVRRVGHLGRAPCESDFTVRPRLSNKLRTADGAHQRDTGEDIRLSAKIKRGPGDDEFVEGEAERSLALRLQPILERSHIQSGGAADTVGTCGLGERRAALRPSGGGGVLPGWTVRTALDLPDPNFSPVWKSRDPLYISDPARSLEHRDKRNWTPGRGRLKSRLHCAAQIQIQVKNSRRGTPTSHQRRH</sequence>
<proteinExistence type="predicted"/>
<reference evidence="1" key="1">
    <citation type="journal article" date="2022" name="bioRxiv">
        <title>Sequencing and chromosome-scale assembly of the giantPleurodeles waltlgenome.</title>
        <authorList>
            <person name="Brown T."/>
            <person name="Elewa A."/>
            <person name="Iarovenko S."/>
            <person name="Subramanian E."/>
            <person name="Araus A.J."/>
            <person name="Petzold A."/>
            <person name="Susuki M."/>
            <person name="Suzuki K.-i.T."/>
            <person name="Hayashi T."/>
            <person name="Toyoda A."/>
            <person name="Oliveira C."/>
            <person name="Osipova E."/>
            <person name="Leigh N.D."/>
            <person name="Simon A."/>
            <person name="Yun M.H."/>
        </authorList>
    </citation>
    <scope>NUCLEOTIDE SEQUENCE</scope>
    <source>
        <strain evidence="1">20211129_DDA</strain>
        <tissue evidence="1">Liver</tissue>
    </source>
</reference>
<keyword evidence="2" id="KW-1185">Reference proteome</keyword>
<dbReference type="EMBL" id="JANPWB010000010">
    <property type="protein sequence ID" value="KAJ1141326.1"/>
    <property type="molecule type" value="Genomic_DNA"/>
</dbReference>
<evidence type="ECO:0000313" key="1">
    <source>
        <dbReference type="EMBL" id="KAJ1141326.1"/>
    </source>
</evidence>
<comment type="caution">
    <text evidence="1">The sequence shown here is derived from an EMBL/GenBank/DDBJ whole genome shotgun (WGS) entry which is preliminary data.</text>
</comment>
<protein>
    <submittedName>
        <fullName evidence="1">Uncharacterized protein</fullName>
    </submittedName>
</protein>
<dbReference type="Proteomes" id="UP001066276">
    <property type="component" value="Chromosome 6"/>
</dbReference>
<gene>
    <name evidence="1" type="ORF">NDU88_007659</name>
</gene>
<name>A0AAV7QPR7_PLEWA</name>
<dbReference type="AlphaFoldDB" id="A0AAV7QPR7"/>
<evidence type="ECO:0000313" key="2">
    <source>
        <dbReference type="Proteomes" id="UP001066276"/>
    </source>
</evidence>
<accession>A0AAV7QPR7</accession>